<dbReference type="InterPro" id="IPR019775">
    <property type="entry name" value="WD40_repeat_CS"/>
</dbReference>
<dbReference type="EMBL" id="JTDE01000057">
    <property type="protein sequence ID" value="KAF7262461.1"/>
    <property type="molecule type" value="Genomic_DNA"/>
</dbReference>
<dbReference type="InterPro" id="IPR036322">
    <property type="entry name" value="WD40_repeat_dom_sf"/>
</dbReference>
<evidence type="ECO:0008006" key="6">
    <source>
        <dbReference type="Google" id="ProtNLM"/>
    </source>
</evidence>
<evidence type="ECO:0000256" key="3">
    <source>
        <dbReference type="PROSITE-ProRule" id="PRU00221"/>
    </source>
</evidence>
<accession>A0A8S9ZAM0</accession>
<dbReference type="PROSITE" id="PS00678">
    <property type="entry name" value="WD_REPEATS_1"/>
    <property type="match status" value="1"/>
</dbReference>
<dbReference type="SUPFAM" id="SSF50978">
    <property type="entry name" value="WD40 repeat-like"/>
    <property type="match status" value="1"/>
</dbReference>
<protein>
    <recommendedName>
        <fullName evidence="6">mRNA export factor</fullName>
    </recommendedName>
</protein>
<sequence length="383" mass="42926">MTFFTNSTQSIFNSPSNTTQKTALNAQKTAEVQCPPSDTVSGLCFSPECIQTVFLAATSWDNRVRIWEIQANGTTVPKAEQMHQGPALGVCWANDGTKLFSVSADKTAQMWDLGSNSFTQVAAHDAPIKTVHFIACPSYTCLMTGSWDKRLRQVVLLHFYVLKPSRLFMFWDLRQATPILNLDLPERVYCAAVHYPLALVGTANRHVIAYNLENGPAEFTRIESPLKFQNRCVSIFLDKQTRRPNGFALGSTEGRVAIQYLNPSTPKDNFTFKCHRPSALVNGYHEIYAVNDMAFHPINGTLATVGSDGYYSFWDKDARTKLRSPDVPESLPLTCCTFDPKGQVFCYASGYDWSKGYQFADPSKPVKILMRLCMDEMVSNRKT</sequence>
<evidence type="ECO:0000313" key="4">
    <source>
        <dbReference type="EMBL" id="KAF7262461.1"/>
    </source>
</evidence>
<proteinExistence type="predicted"/>
<dbReference type="AlphaFoldDB" id="A0A8S9ZAM0"/>
<dbReference type="OrthoDB" id="256303at2759"/>
<organism evidence="4 5">
    <name type="scientific">Paragonimus skrjabini miyazakii</name>
    <dbReference type="NCBI Taxonomy" id="59628"/>
    <lineage>
        <taxon>Eukaryota</taxon>
        <taxon>Metazoa</taxon>
        <taxon>Spiralia</taxon>
        <taxon>Lophotrochozoa</taxon>
        <taxon>Platyhelminthes</taxon>
        <taxon>Trematoda</taxon>
        <taxon>Digenea</taxon>
        <taxon>Plagiorchiida</taxon>
        <taxon>Troglotremata</taxon>
        <taxon>Troglotrematidae</taxon>
        <taxon>Paragonimus</taxon>
    </lineage>
</organism>
<dbReference type="PROSITE" id="PS50082">
    <property type="entry name" value="WD_REPEATS_2"/>
    <property type="match status" value="1"/>
</dbReference>
<gene>
    <name evidence="4" type="ORF">EG68_00244</name>
</gene>
<feature type="repeat" description="WD" evidence="3">
    <location>
        <begin position="80"/>
        <end position="121"/>
    </location>
</feature>
<reference evidence="4" key="1">
    <citation type="submission" date="2019-07" db="EMBL/GenBank/DDBJ databases">
        <title>Annotation for the trematode Paragonimus miyazaki's.</title>
        <authorList>
            <person name="Choi Y.-J."/>
        </authorList>
    </citation>
    <scope>NUCLEOTIDE SEQUENCE</scope>
    <source>
        <strain evidence="4">Japan</strain>
    </source>
</reference>
<evidence type="ECO:0000256" key="2">
    <source>
        <dbReference type="ARBA" id="ARBA00022737"/>
    </source>
</evidence>
<comment type="caution">
    <text evidence="4">The sequence shown here is derived from an EMBL/GenBank/DDBJ whole genome shotgun (WGS) entry which is preliminary data.</text>
</comment>
<dbReference type="Pfam" id="PF00400">
    <property type="entry name" value="WD40"/>
    <property type="match status" value="2"/>
</dbReference>
<keyword evidence="1 3" id="KW-0853">WD repeat</keyword>
<dbReference type="SMART" id="SM00320">
    <property type="entry name" value="WD40"/>
    <property type="match status" value="4"/>
</dbReference>
<dbReference type="InterPro" id="IPR015943">
    <property type="entry name" value="WD40/YVTN_repeat-like_dom_sf"/>
</dbReference>
<dbReference type="Proteomes" id="UP000822476">
    <property type="component" value="Unassembled WGS sequence"/>
</dbReference>
<keyword evidence="2" id="KW-0677">Repeat</keyword>
<evidence type="ECO:0000313" key="5">
    <source>
        <dbReference type="Proteomes" id="UP000822476"/>
    </source>
</evidence>
<keyword evidence="5" id="KW-1185">Reference proteome</keyword>
<dbReference type="PANTHER" id="PTHR10971">
    <property type="entry name" value="MRNA EXPORT FACTOR AND BUB3"/>
    <property type="match status" value="1"/>
</dbReference>
<dbReference type="InterPro" id="IPR001680">
    <property type="entry name" value="WD40_rpt"/>
</dbReference>
<name>A0A8S9ZAM0_9TREM</name>
<evidence type="ECO:0000256" key="1">
    <source>
        <dbReference type="ARBA" id="ARBA00022574"/>
    </source>
</evidence>
<dbReference type="Gene3D" id="2.130.10.10">
    <property type="entry name" value="YVTN repeat-like/Quinoprotein amine dehydrogenase"/>
    <property type="match status" value="1"/>
</dbReference>